<evidence type="ECO:0000256" key="9">
    <source>
        <dbReference type="ARBA" id="ARBA00048552"/>
    </source>
</evidence>
<keyword evidence="14" id="KW-1185">Reference proteome</keyword>
<protein>
    <recommendedName>
        <fullName evidence="10">DNA-directed RNA polymerase</fullName>
        <ecNumber evidence="10">2.7.7.6</ecNumber>
    </recommendedName>
</protein>
<evidence type="ECO:0000256" key="11">
    <source>
        <dbReference type="SAM" id="MobiDB-lite"/>
    </source>
</evidence>
<dbReference type="InterPro" id="IPR043502">
    <property type="entry name" value="DNA/RNA_pol_sf"/>
</dbReference>
<dbReference type="FunFam" id="1.10.150.20:FF:000041">
    <property type="entry name" value="DNA-directed RNA polymerase"/>
    <property type="match status" value="1"/>
</dbReference>
<dbReference type="PANTHER" id="PTHR10102">
    <property type="entry name" value="DNA-DIRECTED RNA POLYMERASE, MITOCHONDRIAL"/>
    <property type="match status" value="1"/>
</dbReference>
<proteinExistence type="inferred from homology"/>
<evidence type="ECO:0000256" key="5">
    <source>
        <dbReference type="ARBA" id="ARBA00022695"/>
    </source>
</evidence>
<dbReference type="SMART" id="SM01311">
    <property type="entry name" value="RPOL_N"/>
    <property type="match status" value="1"/>
</dbReference>
<accession>A0A8H7DMY8</accession>
<reference evidence="13" key="1">
    <citation type="submission" date="2019-07" db="EMBL/GenBank/DDBJ databases">
        <authorList>
            <person name="Palmer J.M."/>
        </authorList>
    </citation>
    <scope>NUCLEOTIDE SEQUENCE</scope>
    <source>
        <strain evidence="13">PC9</strain>
    </source>
</reference>
<dbReference type="GeneID" id="59381444"/>
<dbReference type="OrthoDB" id="276422at2759"/>
<dbReference type="Pfam" id="PF00940">
    <property type="entry name" value="RNA_pol"/>
    <property type="match status" value="1"/>
</dbReference>
<sequence length="1357" mass="152217">MLVRLRTVQRCRLPPIRRFLSNPAFATNPVPHPDYPPFIARVQQTPGTLQGTTRFTVLPTPLPQDSSSPANDVWFTDSTTQELIAVIDACLHNLYDVPRAKQIFDRLRKRSSNVLEPRIYNSMLESYVAMASATDDAAKPKYWLEEAWRLYQTMESSTVDKIAPTASTYALMLLAWLRFNPDSANPVSCDRAQTPLALLSNLIDREISVPSIVSDRVFESDEEAAQVIKMLSKAAVDLNLSKVVSELGQAEAIGSTYQDPLENVPDVRPVLAFKMKDKVRHATSHPLEYVANCSHKSGTPADPEIPFNLTNLRNHLADVVLARRVLPSELTARQKLLEESVYDVAVTRLKHQAERFAELGITSQALKTHDLQKWMWEWHLKLQERLAVAIKDILEVESNPVKKRGRVATTIPLSPFLQLVKPEKLSLITILEIMRLQGTGGVSDGMKTARALIGVGQCVEMEYKAQMCKKNTTSLPSSIPTSDIGSNQSTDAAPAVPGAPAAQIFSKYQYWDLHARRVAAKQFVEDGEGWTADWTQAVRLKVGSILVECLMDVAEVERTGVHPKTGAIVSEVQPAFFHSYEYIRGQKLGVIRLNPVVAERIAKDGLRETLHPRHLPMLVRPKPWLNHDQGGYFYNKTSAMRFKDSVEQLAYLKHASQLGNVELVYAGLDVLGSTPWRINRPVFDVVLAVWNSGLRLGKMPPATYDEQEPERPDNYETDLRARNSYLQRQRAYAQGKANNHSDRCSVNYKIEIARAFLGDTIYLPHNLDFRGRAYPIPPHLNHIGDDLSRGLLKFSEAKPLGERGLRWLKIHLANLYGFDKASFDERVEFVMDRLDDVFDSATRPLEGRRWWTQADDPWQCLACCIELHAALTSPDPPAFMSSIPVHQDGTCNGLQHYAALGGDARGAAQVNLSASERPSDVYTYVGNMVEKLLEEDAQKGEKYAILLQGKITRKVVKQTVMTTVYGVTYVGARDQIEKQLKDRKDIPDEDTWGASAYLAKKVLACIGDLFTGAQHIQNWLNLCARLISKSIPADRLPEVLTDHSKSKGGSRKSTLPQDRIRKEQMTSVVWTTPLGLPIVQPYRKPKRKQIMTSLQTVFISDPNSPAEVNTMKQASAFPPNFIHSLDATHMMLTALECRAQGLTFASVHDSYWTHACSIDKMSEVIRDTFITLHSSDVLVKLQEEFLERYRGYKVPLMNLRSPRLVKHLKEAGARVVATPEQAKTLDAIKELLVISDTEKPTVEETDDPAALADLQNMLEQLQKEEPTPVATPEKSDDPSKSLVEMLLEEDESEVDEEEEDEQFSPRAKAAKKRKAKEDAATITLLGKFVDLTDILPPLPAKGDFKVEAIKSSQYFFS</sequence>
<name>A0A8H7DMY8_PLEOS</name>
<evidence type="ECO:0000256" key="1">
    <source>
        <dbReference type="ARBA" id="ARBA00004173"/>
    </source>
</evidence>
<feature type="region of interest" description="Disordered" evidence="11">
    <location>
        <begin position="474"/>
        <end position="495"/>
    </location>
</feature>
<keyword evidence="8 10" id="KW-0804">Transcription</keyword>
<dbReference type="Gene3D" id="1.25.40.10">
    <property type="entry name" value="Tetratricopeptide repeat domain"/>
    <property type="match status" value="1"/>
</dbReference>
<dbReference type="InterPro" id="IPR046950">
    <property type="entry name" value="DNA-dir_Rpol_C_phage-type"/>
</dbReference>
<gene>
    <name evidence="13" type="primary">RPO41</name>
    <name evidence="13" type="ORF">PC9H_011626</name>
</gene>
<dbReference type="Gene3D" id="1.10.287.260">
    <property type="match status" value="1"/>
</dbReference>
<feature type="compositionally biased region" description="Polar residues" evidence="11">
    <location>
        <begin position="474"/>
        <end position="491"/>
    </location>
</feature>
<dbReference type="InterPro" id="IPR011990">
    <property type="entry name" value="TPR-like_helical_dom_sf"/>
</dbReference>
<dbReference type="InterPro" id="IPR024075">
    <property type="entry name" value="DNA-dir_RNA_pol_helix_hairp_sf"/>
</dbReference>
<keyword evidence="5 10" id="KW-0548">Nucleotidyltransferase</keyword>
<dbReference type="InterPro" id="IPR029262">
    <property type="entry name" value="RPOL_N"/>
</dbReference>
<evidence type="ECO:0000256" key="4">
    <source>
        <dbReference type="ARBA" id="ARBA00022679"/>
    </source>
</evidence>
<dbReference type="Gene3D" id="1.10.150.20">
    <property type="entry name" value="5' to 3' exonuclease, C-terminal subdomain"/>
    <property type="match status" value="1"/>
</dbReference>
<comment type="caution">
    <text evidence="13">The sequence shown here is derived from an EMBL/GenBank/DDBJ whole genome shotgun (WGS) entry which is preliminary data.</text>
</comment>
<evidence type="ECO:0000313" key="13">
    <source>
        <dbReference type="EMBL" id="KAF7421106.1"/>
    </source>
</evidence>
<evidence type="ECO:0000259" key="12">
    <source>
        <dbReference type="SMART" id="SM01311"/>
    </source>
</evidence>
<dbReference type="Proteomes" id="UP000623687">
    <property type="component" value="Unassembled WGS sequence"/>
</dbReference>
<feature type="region of interest" description="Disordered" evidence="11">
    <location>
        <begin position="1039"/>
        <end position="1058"/>
    </location>
</feature>
<comment type="function">
    <text evidence="10">DNA-dependent RNA polymerase catalyzes the transcription of DNA into RNA using the four ribonucleoside triphosphates as substrates.</text>
</comment>
<dbReference type="InterPro" id="IPR037159">
    <property type="entry name" value="RNA_POL_N_sf"/>
</dbReference>
<dbReference type="GO" id="GO:0003899">
    <property type="term" value="F:DNA-directed RNA polymerase activity"/>
    <property type="evidence" value="ECO:0007669"/>
    <property type="project" value="UniProtKB-EC"/>
</dbReference>
<dbReference type="GO" id="GO:0034245">
    <property type="term" value="C:mitochondrial DNA-directed RNA polymerase complex"/>
    <property type="evidence" value="ECO:0007669"/>
    <property type="project" value="TreeGrafter"/>
</dbReference>
<evidence type="ECO:0000256" key="2">
    <source>
        <dbReference type="ARBA" id="ARBA00009493"/>
    </source>
</evidence>
<dbReference type="EMBL" id="JACETU010000009">
    <property type="protein sequence ID" value="KAF7421106.1"/>
    <property type="molecule type" value="Genomic_DNA"/>
</dbReference>
<feature type="compositionally biased region" description="Acidic residues" evidence="11">
    <location>
        <begin position="1287"/>
        <end position="1302"/>
    </location>
</feature>
<dbReference type="InterPro" id="IPR002092">
    <property type="entry name" value="DNA-dir_Rpol_phage-type"/>
</dbReference>
<dbReference type="Gene3D" id="1.10.1320.10">
    <property type="entry name" value="DNA-directed RNA polymerase, N-terminal domain"/>
    <property type="match status" value="1"/>
</dbReference>
<comment type="catalytic activity">
    <reaction evidence="9 10">
        <text>RNA(n) + a ribonucleoside 5'-triphosphate = RNA(n+1) + diphosphate</text>
        <dbReference type="Rhea" id="RHEA:21248"/>
        <dbReference type="Rhea" id="RHEA-COMP:14527"/>
        <dbReference type="Rhea" id="RHEA-COMP:17342"/>
        <dbReference type="ChEBI" id="CHEBI:33019"/>
        <dbReference type="ChEBI" id="CHEBI:61557"/>
        <dbReference type="ChEBI" id="CHEBI:140395"/>
        <dbReference type="EC" id="2.7.7.6"/>
    </reaction>
</comment>
<dbReference type="Pfam" id="PF14700">
    <property type="entry name" value="RPOL_N"/>
    <property type="match status" value="1"/>
</dbReference>
<keyword evidence="6" id="KW-0809">Transit peptide</keyword>
<dbReference type="PROSITE" id="PS00900">
    <property type="entry name" value="RNA_POL_PHAGE_1"/>
    <property type="match status" value="1"/>
</dbReference>
<keyword evidence="4 10" id="KW-0808">Transferase</keyword>
<dbReference type="EC" id="2.7.7.6" evidence="10"/>
<dbReference type="VEuPathDB" id="FungiDB:PC9H_011626"/>
<comment type="similarity">
    <text evidence="2 10">Belongs to the phage and mitochondrial RNA polymerase family.</text>
</comment>
<comment type="subcellular location">
    <subcellularLocation>
        <location evidence="1">Mitochondrion</location>
    </subcellularLocation>
</comment>
<evidence type="ECO:0000256" key="10">
    <source>
        <dbReference type="RuleBase" id="RU003805"/>
    </source>
</evidence>
<evidence type="ECO:0000256" key="3">
    <source>
        <dbReference type="ARBA" id="ARBA00022478"/>
    </source>
</evidence>
<dbReference type="SUPFAM" id="SSF56672">
    <property type="entry name" value="DNA/RNA polymerases"/>
    <property type="match status" value="1"/>
</dbReference>
<dbReference type="FunFam" id="1.10.287.280:FF:000001">
    <property type="entry name" value="DNA-directed RNA polymerase"/>
    <property type="match status" value="1"/>
</dbReference>
<keyword evidence="7" id="KW-0496">Mitochondrion</keyword>
<organism evidence="13 14">
    <name type="scientific">Pleurotus ostreatus</name>
    <name type="common">Oyster mushroom</name>
    <name type="synonym">White-rot fungus</name>
    <dbReference type="NCBI Taxonomy" id="5322"/>
    <lineage>
        <taxon>Eukaryota</taxon>
        <taxon>Fungi</taxon>
        <taxon>Dikarya</taxon>
        <taxon>Basidiomycota</taxon>
        <taxon>Agaricomycotina</taxon>
        <taxon>Agaricomycetes</taxon>
        <taxon>Agaricomycetidae</taxon>
        <taxon>Agaricales</taxon>
        <taxon>Pleurotineae</taxon>
        <taxon>Pleurotaceae</taxon>
        <taxon>Pleurotus</taxon>
    </lineage>
</organism>
<feature type="domain" description="DNA-directed RNA polymerase N-terminal" evidence="12">
    <location>
        <begin position="332"/>
        <end position="673"/>
    </location>
</feature>
<feature type="region of interest" description="Disordered" evidence="11">
    <location>
        <begin position="1287"/>
        <end position="1315"/>
    </location>
</feature>
<dbReference type="PANTHER" id="PTHR10102:SF0">
    <property type="entry name" value="DNA-DIRECTED RNA POLYMERASE, MITOCHONDRIAL"/>
    <property type="match status" value="1"/>
</dbReference>
<dbReference type="RefSeq" id="XP_036626964.1">
    <property type="nucleotide sequence ID" value="XM_036781109.1"/>
</dbReference>
<evidence type="ECO:0000256" key="6">
    <source>
        <dbReference type="ARBA" id="ARBA00022946"/>
    </source>
</evidence>
<evidence type="ECO:0000256" key="7">
    <source>
        <dbReference type="ARBA" id="ARBA00023128"/>
    </source>
</evidence>
<evidence type="ECO:0000313" key="14">
    <source>
        <dbReference type="Proteomes" id="UP000623687"/>
    </source>
</evidence>
<evidence type="ECO:0000256" key="8">
    <source>
        <dbReference type="ARBA" id="ARBA00023163"/>
    </source>
</evidence>
<dbReference type="PROSITE" id="PS00489">
    <property type="entry name" value="RNA_POL_PHAGE_2"/>
    <property type="match status" value="1"/>
</dbReference>
<dbReference type="Gene3D" id="1.10.287.280">
    <property type="match status" value="1"/>
</dbReference>
<dbReference type="GO" id="GO:0006390">
    <property type="term" value="P:mitochondrial transcription"/>
    <property type="evidence" value="ECO:0007669"/>
    <property type="project" value="TreeGrafter"/>
</dbReference>
<dbReference type="GO" id="GO:0001018">
    <property type="term" value="F:mitochondrial promoter sequence-specific DNA binding"/>
    <property type="evidence" value="ECO:0007669"/>
    <property type="project" value="TreeGrafter"/>
</dbReference>
<keyword evidence="3 10" id="KW-0240">DNA-directed RNA polymerase</keyword>